<dbReference type="GO" id="GO:0000270">
    <property type="term" value="P:peptidoglycan metabolic process"/>
    <property type="evidence" value="ECO:0007669"/>
    <property type="project" value="UniProtKB-UniRule"/>
</dbReference>
<dbReference type="PROSITE" id="PS51724">
    <property type="entry name" value="SPOR"/>
    <property type="match status" value="1"/>
</dbReference>
<evidence type="ECO:0000313" key="8">
    <source>
        <dbReference type="EMBL" id="PLR51814.1"/>
    </source>
</evidence>
<keyword evidence="4" id="KW-0564">Palmitate</keyword>
<sequence>MRKQWLWVGIMGALLSACTLETPQQQAPQPQPAYSGPVEEIGGVEPQYEPYSATANQDYSVNGKTYTIERNPENFSQTGLASTYGAETNTNTTAMGETFDPNALSAAHPTLPIPSYVRVTNLSNGRRIVVRINDRGPFQPGRIIDLSTAAAERLNISNNTKVKVDFINVAQDGTLSGPGTLGTTIAKQSYALPTRPDLGTSGLGTPVQGESAPVSAPVRAIDNSALSDGSMAEPGNARGGFLNAPTPVPQGVLESDEPAVPVVAAVSAPAAVVAAPPVSSAPAAQGGGYMVQVGALSDAARAQSFQQTLSRRFGVPGKVSAGSGVYRVQLGPFSSRQQAGEIQQRLMSEAQQQSFITALPAGE</sequence>
<dbReference type="Gene3D" id="2.40.40.10">
    <property type="entry name" value="RlpA-like domain"/>
    <property type="match status" value="1"/>
</dbReference>
<reference evidence="8 9" key="1">
    <citation type="submission" date="2017-12" db="EMBL/GenBank/DDBJ databases">
        <title>Characterization of six clinical isolates of Enterochimera gen. nov., a novel genus of the Yersiniaciae family and the three species Enterochimera arupensis sp. nov., Enterochimera coloradensis sp. nov, and Enterochimera californica sp. nov.</title>
        <authorList>
            <person name="Rossi A."/>
            <person name="Fisher M."/>
        </authorList>
    </citation>
    <scope>NUCLEOTIDE SEQUENCE [LARGE SCALE GENOMIC DNA]</scope>
    <source>
        <strain evidence="8 9">2016Iso1</strain>
    </source>
</reference>
<dbReference type="PANTHER" id="PTHR34183">
    <property type="entry name" value="ENDOLYTIC PEPTIDOGLYCAN TRANSGLYCOSYLASE RLPA"/>
    <property type="match status" value="1"/>
</dbReference>
<dbReference type="NCBIfam" id="TIGR00413">
    <property type="entry name" value="rlpA"/>
    <property type="match status" value="1"/>
</dbReference>
<comment type="similarity">
    <text evidence="4 5">Belongs to the RlpA family.</text>
</comment>
<evidence type="ECO:0000259" key="7">
    <source>
        <dbReference type="PROSITE" id="PS51724"/>
    </source>
</evidence>
<dbReference type="RefSeq" id="WP_072926336.1">
    <property type="nucleotide sequence ID" value="NZ_CP119395.1"/>
</dbReference>
<gene>
    <name evidence="4" type="primary">rlpA</name>
    <name evidence="8" type="ORF">CYR34_06030</name>
</gene>
<dbReference type="GO" id="GO:0071555">
    <property type="term" value="P:cell wall organization"/>
    <property type="evidence" value="ECO:0007669"/>
    <property type="project" value="UniProtKB-KW"/>
</dbReference>
<dbReference type="InterPro" id="IPR012997">
    <property type="entry name" value="RplA"/>
</dbReference>
<dbReference type="OrthoDB" id="9779128at2"/>
<dbReference type="Pfam" id="PF03330">
    <property type="entry name" value="DPBB_1"/>
    <property type="match status" value="1"/>
</dbReference>
<dbReference type="InterPro" id="IPR034718">
    <property type="entry name" value="RlpA"/>
</dbReference>
<feature type="region of interest" description="Disordered" evidence="6">
    <location>
        <begin position="228"/>
        <end position="249"/>
    </location>
</feature>
<dbReference type="EMBL" id="PJZK01000004">
    <property type="protein sequence ID" value="PLR51814.1"/>
    <property type="molecule type" value="Genomic_DNA"/>
</dbReference>
<protein>
    <recommendedName>
        <fullName evidence="4">Endolytic peptidoglycan transglycosylase RlpA</fullName>
        <ecNumber evidence="4">4.2.2.-</ecNumber>
    </recommendedName>
</protein>
<dbReference type="PANTHER" id="PTHR34183:SF1">
    <property type="entry name" value="ENDOLYTIC PEPTIDOGLYCAN TRANSGLYCOSYLASE RLPA"/>
    <property type="match status" value="1"/>
</dbReference>
<comment type="function">
    <text evidence="4">Lytic transglycosylase with a strong preference for naked glycan strands that lack stem peptides.</text>
</comment>
<comment type="subcellular location">
    <subcellularLocation>
        <location evidence="4">Cell membrane</location>
        <topology evidence="4">Lipid-anchor</topology>
    </subcellularLocation>
</comment>
<evidence type="ECO:0000256" key="4">
    <source>
        <dbReference type="HAMAP-Rule" id="MF_02071"/>
    </source>
</evidence>
<evidence type="ECO:0000256" key="1">
    <source>
        <dbReference type="ARBA" id="ARBA00022729"/>
    </source>
</evidence>
<proteinExistence type="inferred from homology"/>
<dbReference type="GO" id="GO:0042834">
    <property type="term" value="F:peptidoglycan binding"/>
    <property type="evidence" value="ECO:0007669"/>
    <property type="project" value="InterPro"/>
</dbReference>
<keyword evidence="9" id="KW-1185">Reference proteome</keyword>
<evidence type="ECO:0000256" key="2">
    <source>
        <dbReference type="ARBA" id="ARBA00023239"/>
    </source>
</evidence>
<dbReference type="EC" id="4.2.2.-" evidence="4"/>
<dbReference type="NCBIfam" id="NF007953">
    <property type="entry name" value="PRK10672.1"/>
    <property type="match status" value="1"/>
</dbReference>
<dbReference type="Proteomes" id="UP000234626">
    <property type="component" value="Unassembled WGS sequence"/>
</dbReference>
<dbReference type="CDD" id="cd22268">
    <property type="entry name" value="DPBB_RlpA-like"/>
    <property type="match status" value="1"/>
</dbReference>
<name>A0A2N5EQD5_9GAMM</name>
<dbReference type="InterPro" id="IPR007730">
    <property type="entry name" value="SPOR-like_dom"/>
</dbReference>
<dbReference type="SUPFAM" id="SSF110997">
    <property type="entry name" value="Sporulation related repeat"/>
    <property type="match status" value="1"/>
</dbReference>
<accession>A0A2N5EQD5</accession>
<keyword evidence="2 4" id="KW-0456">Lyase</keyword>
<evidence type="ECO:0000256" key="6">
    <source>
        <dbReference type="SAM" id="MobiDB-lite"/>
    </source>
</evidence>
<dbReference type="Gene3D" id="3.30.70.1070">
    <property type="entry name" value="Sporulation related repeat"/>
    <property type="match status" value="1"/>
</dbReference>
<evidence type="ECO:0000313" key="9">
    <source>
        <dbReference type="Proteomes" id="UP000234626"/>
    </source>
</evidence>
<dbReference type="PROSITE" id="PS51257">
    <property type="entry name" value="PROKAR_LIPOPROTEIN"/>
    <property type="match status" value="1"/>
</dbReference>
<dbReference type="AlphaFoldDB" id="A0A2N5EQD5"/>
<evidence type="ECO:0000256" key="3">
    <source>
        <dbReference type="ARBA" id="ARBA00023316"/>
    </source>
</evidence>
<keyword evidence="3 4" id="KW-0961">Cell wall biogenesis/degradation</keyword>
<dbReference type="SUPFAM" id="SSF50685">
    <property type="entry name" value="Barwin-like endoglucanases"/>
    <property type="match status" value="1"/>
</dbReference>
<keyword evidence="4" id="KW-0472">Membrane</keyword>
<dbReference type="GO" id="GO:0008932">
    <property type="term" value="F:lytic endotransglycosylase activity"/>
    <property type="evidence" value="ECO:0007669"/>
    <property type="project" value="UniProtKB-UniRule"/>
</dbReference>
<dbReference type="GO" id="GO:0005886">
    <property type="term" value="C:plasma membrane"/>
    <property type="evidence" value="ECO:0007669"/>
    <property type="project" value="UniProtKB-SubCell"/>
</dbReference>
<feature type="region of interest" description="Disordered" evidence="6">
    <location>
        <begin position="25"/>
        <end position="44"/>
    </location>
</feature>
<dbReference type="Pfam" id="PF05036">
    <property type="entry name" value="SPOR"/>
    <property type="match status" value="1"/>
</dbReference>
<organism evidence="8 9">
    <name type="scientific">Chimaeribacter arupi</name>
    <dbReference type="NCBI Taxonomy" id="2060066"/>
    <lineage>
        <taxon>Bacteria</taxon>
        <taxon>Pseudomonadati</taxon>
        <taxon>Pseudomonadota</taxon>
        <taxon>Gammaproteobacteria</taxon>
        <taxon>Enterobacterales</taxon>
        <taxon>Yersiniaceae</taxon>
        <taxon>Chimaeribacter</taxon>
    </lineage>
</organism>
<feature type="domain" description="SPOR" evidence="7">
    <location>
        <begin position="283"/>
        <end position="359"/>
    </location>
</feature>
<keyword evidence="1" id="KW-0732">Signal</keyword>
<dbReference type="HAMAP" id="MF_02071">
    <property type="entry name" value="RlpA"/>
    <property type="match status" value="1"/>
</dbReference>
<dbReference type="GO" id="GO:0009279">
    <property type="term" value="C:cell outer membrane"/>
    <property type="evidence" value="ECO:0007669"/>
    <property type="project" value="TreeGrafter"/>
</dbReference>
<evidence type="ECO:0000256" key="5">
    <source>
        <dbReference type="RuleBase" id="RU003495"/>
    </source>
</evidence>
<comment type="caution">
    <text evidence="8">The sequence shown here is derived from an EMBL/GenBank/DDBJ whole genome shotgun (WGS) entry which is preliminary data.</text>
</comment>
<dbReference type="InterPro" id="IPR036680">
    <property type="entry name" value="SPOR-like_sf"/>
</dbReference>
<keyword evidence="4" id="KW-0449">Lipoprotein</keyword>
<keyword evidence="4" id="KW-1003">Cell membrane</keyword>
<dbReference type="InterPro" id="IPR009009">
    <property type="entry name" value="RlpA-like_DPBB"/>
</dbReference>
<dbReference type="InterPro" id="IPR036908">
    <property type="entry name" value="RlpA-like_sf"/>
</dbReference>